<gene>
    <name evidence="2" type="ORF">M407DRAFT_16789</name>
</gene>
<organism evidence="2 3">
    <name type="scientific">Tulasnella calospora MUT 4182</name>
    <dbReference type="NCBI Taxonomy" id="1051891"/>
    <lineage>
        <taxon>Eukaryota</taxon>
        <taxon>Fungi</taxon>
        <taxon>Dikarya</taxon>
        <taxon>Basidiomycota</taxon>
        <taxon>Agaricomycotina</taxon>
        <taxon>Agaricomycetes</taxon>
        <taxon>Cantharellales</taxon>
        <taxon>Tulasnellaceae</taxon>
        <taxon>Tulasnella</taxon>
    </lineage>
</organism>
<keyword evidence="3" id="KW-1185">Reference proteome</keyword>
<sequence length="53" mass="6363">MAAVTSDREQPDRGRLQERDSLPNPVTLFDYYLRVLDASYIQFFQERVRIEEQ</sequence>
<dbReference type="OrthoDB" id="79452at2759"/>
<dbReference type="HOGENOM" id="CLU_3070407_0_0_1"/>
<name>A0A0C3QWM4_9AGAM</name>
<evidence type="ECO:0000313" key="2">
    <source>
        <dbReference type="EMBL" id="KIO34256.1"/>
    </source>
</evidence>
<feature type="region of interest" description="Disordered" evidence="1">
    <location>
        <begin position="1"/>
        <end position="21"/>
    </location>
</feature>
<reference evidence="2 3" key="1">
    <citation type="submission" date="2014-04" db="EMBL/GenBank/DDBJ databases">
        <authorList>
            <consortium name="DOE Joint Genome Institute"/>
            <person name="Kuo A."/>
            <person name="Girlanda M."/>
            <person name="Perotto S."/>
            <person name="Kohler A."/>
            <person name="Nagy L.G."/>
            <person name="Floudas D."/>
            <person name="Copeland A."/>
            <person name="Barry K.W."/>
            <person name="Cichocki N."/>
            <person name="Veneault-Fourrey C."/>
            <person name="LaButti K."/>
            <person name="Lindquist E.A."/>
            <person name="Lipzen A."/>
            <person name="Lundell T."/>
            <person name="Morin E."/>
            <person name="Murat C."/>
            <person name="Sun H."/>
            <person name="Tunlid A."/>
            <person name="Henrissat B."/>
            <person name="Grigoriev I.V."/>
            <person name="Hibbett D.S."/>
            <person name="Martin F."/>
            <person name="Nordberg H.P."/>
            <person name="Cantor M.N."/>
            <person name="Hua S.X."/>
        </authorList>
    </citation>
    <scope>NUCLEOTIDE SEQUENCE [LARGE SCALE GENOMIC DNA]</scope>
    <source>
        <strain evidence="2 3">MUT 4182</strain>
    </source>
</reference>
<dbReference type="AlphaFoldDB" id="A0A0C3QWM4"/>
<evidence type="ECO:0000256" key="1">
    <source>
        <dbReference type="SAM" id="MobiDB-lite"/>
    </source>
</evidence>
<reference evidence="3" key="2">
    <citation type="submission" date="2015-01" db="EMBL/GenBank/DDBJ databases">
        <title>Evolutionary Origins and Diversification of the Mycorrhizal Mutualists.</title>
        <authorList>
            <consortium name="DOE Joint Genome Institute"/>
            <consortium name="Mycorrhizal Genomics Consortium"/>
            <person name="Kohler A."/>
            <person name="Kuo A."/>
            <person name="Nagy L.G."/>
            <person name="Floudas D."/>
            <person name="Copeland A."/>
            <person name="Barry K.W."/>
            <person name="Cichocki N."/>
            <person name="Veneault-Fourrey C."/>
            <person name="LaButti K."/>
            <person name="Lindquist E.A."/>
            <person name="Lipzen A."/>
            <person name="Lundell T."/>
            <person name="Morin E."/>
            <person name="Murat C."/>
            <person name="Riley R."/>
            <person name="Ohm R."/>
            <person name="Sun H."/>
            <person name="Tunlid A."/>
            <person name="Henrissat B."/>
            <person name="Grigoriev I.V."/>
            <person name="Hibbett D.S."/>
            <person name="Martin F."/>
        </authorList>
    </citation>
    <scope>NUCLEOTIDE SEQUENCE [LARGE SCALE GENOMIC DNA]</scope>
    <source>
        <strain evidence="3">MUT 4182</strain>
    </source>
</reference>
<dbReference type="EMBL" id="KN822943">
    <property type="protein sequence ID" value="KIO34256.1"/>
    <property type="molecule type" value="Genomic_DNA"/>
</dbReference>
<proteinExistence type="predicted"/>
<accession>A0A0C3QWM4</accession>
<evidence type="ECO:0000313" key="3">
    <source>
        <dbReference type="Proteomes" id="UP000054248"/>
    </source>
</evidence>
<dbReference type="Proteomes" id="UP000054248">
    <property type="component" value="Unassembled WGS sequence"/>
</dbReference>
<protein>
    <submittedName>
        <fullName evidence="2">Uncharacterized protein</fullName>
    </submittedName>
</protein>